<dbReference type="RefSeq" id="WP_013023103.1">
    <property type="nucleotide sequence ID" value="NC_013949.1"/>
</dbReference>
<sequence length="337" mass="38687">MRRLRAEWECQSAILMAFPHAKSDWKIYLKEARETFLQIMEAILPHQKLLLCIHPSDREGEELVRDRLRDFLRDGKLLIAHIPTNDTWARDFGPISIEEDGRTLTLDFGFNGWGLKFPSNLDNQISSRLKDLGFLQNCITQDLILEGGSIDSDGEGVLLTNTQCLLEKNRNPSYTKEMLDQRLKKDLGLTQIHWLNHGYLAGDDTDSHIDTLARFLNPNTIAYVHCEDAEDEHFLELQKMRQELGALRTKEGLPYKLIPLPLPNIEYDGERLPASYANFLLINDRKLLLPTYGVPELDALAIQALSPYYDVLPMDCSILIRQHGSLHCVTMQLYEDL</sequence>
<dbReference type="KEGG" id="hms:HMU07680"/>
<dbReference type="STRING" id="679897.HMU07680"/>
<protein>
    <submittedName>
        <fullName evidence="2">Putative deiminase</fullName>
    </submittedName>
</protein>
<dbReference type="GO" id="GO:0009446">
    <property type="term" value="P:putrescine biosynthetic process"/>
    <property type="evidence" value="ECO:0007669"/>
    <property type="project" value="InterPro"/>
</dbReference>
<reference evidence="2 3" key="1">
    <citation type="journal article" date="2010" name="BMC Genomics">
        <title>Comparative genomics and proteomics of Helicobacter mustelae, an ulcerogenic and carcinogenic gastric pathogen.</title>
        <authorList>
            <person name="O'Toole P.W."/>
            <person name="Snelling W.J."/>
            <person name="Canchaya C."/>
            <person name="Forde B.M."/>
            <person name="Hardie K.R."/>
            <person name="Josenhans C."/>
            <person name="Graham R.L.J."/>
            <person name="McMullan G."/>
            <person name="Parkhill J."/>
            <person name="Belda E."/>
            <person name="Bentley S.D."/>
        </authorList>
    </citation>
    <scope>NUCLEOTIDE SEQUENCE [LARGE SCALE GENOMIC DNA]</scope>
    <source>
        <strain evidence="3">ATCC 43772 / LMG 18044 / NCTC 12198 / 12198</strain>
    </source>
</reference>
<evidence type="ECO:0000313" key="3">
    <source>
        <dbReference type="Proteomes" id="UP000001522"/>
    </source>
</evidence>
<dbReference type="GO" id="GO:0004668">
    <property type="term" value="F:protein-arginine deiminase activity"/>
    <property type="evidence" value="ECO:0007669"/>
    <property type="project" value="InterPro"/>
</dbReference>
<proteinExistence type="predicted"/>
<dbReference type="Gene3D" id="3.75.10.10">
    <property type="entry name" value="L-arginine/glycine Amidinotransferase, Chain A"/>
    <property type="match status" value="1"/>
</dbReference>
<name>D3UHQ3_HELM1</name>
<dbReference type="PANTHER" id="PTHR31377">
    <property type="entry name" value="AGMATINE DEIMINASE-RELATED"/>
    <property type="match status" value="1"/>
</dbReference>
<dbReference type="EMBL" id="FN555004">
    <property type="protein sequence ID" value="CBG40025.1"/>
    <property type="molecule type" value="Genomic_DNA"/>
</dbReference>
<dbReference type="Pfam" id="PF04371">
    <property type="entry name" value="PAD_porph"/>
    <property type="match status" value="1"/>
</dbReference>
<keyword evidence="1" id="KW-0378">Hydrolase</keyword>
<dbReference type="HOGENOM" id="CLU_037682_0_0_7"/>
<dbReference type="eggNOG" id="COG2957">
    <property type="taxonomic scope" value="Bacteria"/>
</dbReference>
<dbReference type="SUPFAM" id="SSF55909">
    <property type="entry name" value="Pentein"/>
    <property type="match status" value="1"/>
</dbReference>
<dbReference type="AlphaFoldDB" id="D3UHQ3"/>
<accession>D3UHQ3</accession>
<evidence type="ECO:0000313" key="2">
    <source>
        <dbReference type="EMBL" id="CBG40025.1"/>
    </source>
</evidence>
<dbReference type="PANTHER" id="PTHR31377:SF0">
    <property type="entry name" value="AGMATINE DEIMINASE-RELATED"/>
    <property type="match status" value="1"/>
</dbReference>
<gene>
    <name evidence="2" type="ordered locus">HMU07680</name>
</gene>
<dbReference type="InterPro" id="IPR007466">
    <property type="entry name" value="Peptidyl-Arg-deiminase_porph"/>
</dbReference>
<evidence type="ECO:0000256" key="1">
    <source>
        <dbReference type="ARBA" id="ARBA00022801"/>
    </source>
</evidence>
<dbReference type="Proteomes" id="UP000001522">
    <property type="component" value="Chromosome"/>
</dbReference>
<keyword evidence="3" id="KW-1185">Reference proteome</keyword>
<organism evidence="2 3">
    <name type="scientific">Helicobacter mustelae (strain ATCC 43772 / CCUG 25715 / CIP 103759 / LMG 18044 / NCTC 12198 / R85-136P)</name>
    <name type="common">Campylobacter mustelae</name>
    <dbReference type="NCBI Taxonomy" id="679897"/>
    <lineage>
        <taxon>Bacteria</taxon>
        <taxon>Pseudomonadati</taxon>
        <taxon>Campylobacterota</taxon>
        <taxon>Epsilonproteobacteria</taxon>
        <taxon>Campylobacterales</taxon>
        <taxon>Helicobacteraceae</taxon>
        <taxon>Helicobacter</taxon>
    </lineage>
</organism>
<dbReference type="GO" id="GO:0047632">
    <property type="term" value="F:agmatine deiminase activity"/>
    <property type="evidence" value="ECO:0007669"/>
    <property type="project" value="TreeGrafter"/>
</dbReference>